<dbReference type="EMBL" id="CP046566">
    <property type="protein sequence ID" value="QGW29425.1"/>
    <property type="molecule type" value="Genomic_DNA"/>
</dbReference>
<gene>
    <name evidence="3" type="ORF">GLV81_16100</name>
</gene>
<reference evidence="3 4" key="1">
    <citation type="submission" date="2019-11" db="EMBL/GenBank/DDBJ databases">
        <authorList>
            <person name="Im W.T."/>
        </authorList>
    </citation>
    <scope>NUCLEOTIDE SEQUENCE [LARGE SCALE GENOMIC DNA]</scope>
    <source>
        <strain evidence="3 4">SB-02</strain>
    </source>
</reference>
<evidence type="ECO:0000256" key="1">
    <source>
        <dbReference type="SAM" id="SignalP"/>
    </source>
</evidence>
<keyword evidence="1" id="KW-0732">Signal</keyword>
<name>A0A6I6GLQ7_9BACT</name>
<dbReference type="Pfam" id="PF00144">
    <property type="entry name" value="Beta-lactamase"/>
    <property type="match status" value="1"/>
</dbReference>
<evidence type="ECO:0000313" key="3">
    <source>
        <dbReference type="EMBL" id="QGW29425.1"/>
    </source>
</evidence>
<dbReference type="PANTHER" id="PTHR43283">
    <property type="entry name" value="BETA-LACTAMASE-RELATED"/>
    <property type="match status" value="1"/>
</dbReference>
<dbReference type="GO" id="GO:0016787">
    <property type="term" value="F:hydrolase activity"/>
    <property type="evidence" value="ECO:0007669"/>
    <property type="project" value="UniProtKB-KW"/>
</dbReference>
<dbReference type="PANTHER" id="PTHR43283:SF3">
    <property type="entry name" value="BETA-LACTAMASE FAMILY PROTEIN (AFU_ORTHOLOGUE AFUA_5G07500)"/>
    <property type="match status" value="1"/>
</dbReference>
<evidence type="ECO:0000313" key="4">
    <source>
        <dbReference type="Proteomes" id="UP000426027"/>
    </source>
</evidence>
<proteinExistence type="predicted"/>
<organism evidence="3 4">
    <name type="scientific">Phnomibacter ginsenosidimutans</name>
    <dbReference type="NCBI Taxonomy" id="2676868"/>
    <lineage>
        <taxon>Bacteria</taxon>
        <taxon>Pseudomonadati</taxon>
        <taxon>Bacteroidota</taxon>
        <taxon>Chitinophagia</taxon>
        <taxon>Chitinophagales</taxon>
        <taxon>Chitinophagaceae</taxon>
        <taxon>Phnomibacter</taxon>
    </lineage>
</organism>
<dbReference type="InterPro" id="IPR012338">
    <property type="entry name" value="Beta-lactam/transpept-like"/>
</dbReference>
<dbReference type="InterPro" id="IPR050789">
    <property type="entry name" value="Diverse_Enzym_Activities"/>
</dbReference>
<dbReference type="Proteomes" id="UP000426027">
    <property type="component" value="Chromosome"/>
</dbReference>
<dbReference type="AlphaFoldDB" id="A0A6I6GLQ7"/>
<dbReference type="RefSeq" id="WP_157479777.1">
    <property type="nucleotide sequence ID" value="NZ_CP046566.1"/>
</dbReference>
<keyword evidence="4" id="KW-1185">Reference proteome</keyword>
<dbReference type="InterPro" id="IPR001466">
    <property type="entry name" value="Beta-lactam-related"/>
</dbReference>
<feature type="domain" description="Beta-lactamase-related" evidence="2">
    <location>
        <begin position="40"/>
        <end position="413"/>
    </location>
</feature>
<feature type="chain" id="PRO_5026356147" evidence="1">
    <location>
        <begin position="20"/>
        <end position="425"/>
    </location>
</feature>
<keyword evidence="3" id="KW-0378">Hydrolase</keyword>
<dbReference type="KEGG" id="fls:GLV81_16100"/>
<evidence type="ECO:0000259" key="2">
    <source>
        <dbReference type="Pfam" id="PF00144"/>
    </source>
</evidence>
<feature type="signal peptide" evidence="1">
    <location>
        <begin position="1"/>
        <end position="19"/>
    </location>
</feature>
<protein>
    <submittedName>
        <fullName evidence="3">Serine hydrolase</fullName>
    </submittedName>
</protein>
<dbReference type="SUPFAM" id="SSF56601">
    <property type="entry name" value="beta-lactamase/transpeptidase-like"/>
    <property type="match status" value="1"/>
</dbReference>
<dbReference type="Gene3D" id="3.40.710.10">
    <property type="entry name" value="DD-peptidase/beta-lactamase superfamily"/>
    <property type="match status" value="1"/>
</dbReference>
<sequence length="425" mass="46623">MKSLFLAIAASFAMAPLVAQIPLATSPKTEGMDPVRLNRIDALVQQYIDSQWIAGATCIVARNGKVVYHRAFGVRNAATKNAQQKDDIFRIASQTKAITSTAVMMLFEEGKFLLDDPIAKYIPAFANQQVIDQFNMADTSFSTVKAKRAVTIRDLLTHTSGIGYAQIGSPRAKAMYAKAGVHAQIGVPAASLKEQVMKIAALPLEHQPGERFTYGLNTDVLGYFVEVMSGQSLADFFRIRIFEPLGMKDTWFYLPAEKQNRLVALHTEDKQQHVTVLQPGQSAMLNNLDVDYPKAKGQLYSGGAGLSSTAMDYAIFMQMMLNGGVYNGKRILSKNSVELMTQNQIGNVDRGPNEKFGLGFGLVTETGSGKLGQSTGTYSWGGAFSSTYWIDPKEKIIAQFFLNQTPTSHGDIHDKFKVLVYSAIE</sequence>
<accession>A0A6I6GLQ7</accession>